<reference evidence="1" key="2">
    <citation type="journal article" date="2015" name="Data Brief">
        <title>Shoot transcriptome of the giant reed, Arundo donax.</title>
        <authorList>
            <person name="Barrero R.A."/>
            <person name="Guerrero F.D."/>
            <person name="Moolhuijzen P."/>
            <person name="Goolsby J.A."/>
            <person name="Tidwell J."/>
            <person name="Bellgard S.E."/>
            <person name="Bellgard M.I."/>
        </authorList>
    </citation>
    <scope>NUCLEOTIDE SEQUENCE</scope>
    <source>
        <tissue evidence="1">Shoot tissue taken approximately 20 cm above the soil surface</tissue>
    </source>
</reference>
<reference evidence="1" key="1">
    <citation type="submission" date="2014-09" db="EMBL/GenBank/DDBJ databases">
        <authorList>
            <person name="Magalhaes I.L.F."/>
            <person name="Oliveira U."/>
            <person name="Santos F.R."/>
            <person name="Vidigal T.H.D.A."/>
            <person name="Brescovit A.D."/>
            <person name="Santos A.J."/>
        </authorList>
    </citation>
    <scope>NUCLEOTIDE SEQUENCE</scope>
    <source>
        <tissue evidence="1">Shoot tissue taken approximately 20 cm above the soil surface</tissue>
    </source>
</reference>
<evidence type="ECO:0000313" key="1">
    <source>
        <dbReference type="EMBL" id="JAE29388.1"/>
    </source>
</evidence>
<name>A0A0A9H902_ARUDO</name>
<sequence length="21" mass="2454">MAHLSFSILFYLIIVFSSSDY</sequence>
<organism evidence="1">
    <name type="scientific">Arundo donax</name>
    <name type="common">Giant reed</name>
    <name type="synonym">Donax arundinaceus</name>
    <dbReference type="NCBI Taxonomy" id="35708"/>
    <lineage>
        <taxon>Eukaryota</taxon>
        <taxon>Viridiplantae</taxon>
        <taxon>Streptophyta</taxon>
        <taxon>Embryophyta</taxon>
        <taxon>Tracheophyta</taxon>
        <taxon>Spermatophyta</taxon>
        <taxon>Magnoliopsida</taxon>
        <taxon>Liliopsida</taxon>
        <taxon>Poales</taxon>
        <taxon>Poaceae</taxon>
        <taxon>PACMAD clade</taxon>
        <taxon>Arundinoideae</taxon>
        <taxon>Arundineae</taxon>
        <taxon>Arundo</taxon>
    </lineage>
</organism>
<proteinExistence type="predicted"/>
<dbReference type="EMBL" id="GBRH01168508">
    <property type="protein sequence ID" value="JAE29388.1"/>
    <property type="molecule type" value="Transcribed_RNA"/>
</dbReference>
<dbReference type="AlphaFoldDB" id="A0A0A9H902"/>
<protein>
    <submittedName>
        <fullName evidence="1">Uncharacterized protein</fullName>
    </submittedName>
</protein>
<accession>A0A0A9H902</accession>